<proteinExistence type="predicted"/>
<evidence type="ECO:0000313" key="2">
    <source>
        <dbReference type="Proteomes" id="UP001642260"/>
    </source>
</evidence>
<dbReference type="AlphaFoldDB" id="A0ABC8LUR8"/>
<dbReference type="EMBL" id="CAKOAT010752931">
    <property type="protein sequence ID" value="CAH8387586.1"/>
    <property type="molecule type" value="Genomic_DNA"/>
</dbReference>
<reference evidence="1 2" key="1">
    <citation type="submission" date="2022-03" db="EMBL/GenBank/DDBJ databases">
        <authorList>
            <person name="Macdonald S."/>
            <person name="Ahmed S."/>
            <person name="Newling K."/>
        </authorList>
    </citation>
    <scope>NUCLEOTIDE SEQUENCE [LARGE SCALE GENOMIC DNA]</scope>
</reference>
<name>A0ABC8LUR8_ERUVS</name>
<evidence type="ECO:0000313" key="1">
    <source>
        <dbReference type="EMBL" id="CAH8387586.1"/>
    </source>
</evidence>
<organism evidence="1 2">
    <name type="scientific">Eruca vesicaria subsp. sativa</name>
    <name type="common">Garden rocket</name>
    <name type="synonym">Eruca sativa</name>
    <dbReference type="NCBI Taxonomy" id="29727"/>
    <lineage>
        <taxon>Eukaryota</taxon>
        <taxon>Viridiplantae</taxon>
        <taxon>Streptophyta</taxon>
        <taxon>Embryophyta</taxon>
        <taxon>Tracheophyta</taxon>
        <taxon>Spermatophyta</taxon>
        <taxon>Magnoliopsida</taxon>
        <taxon>eudicotyledons</taxon>
        <taxon>Gunneridae</taxon>
        <taxon>Pentapetalae</taxon>
        <taxon>rosids</taxon>
        <taxon>malvids</taxon>
        <taxon>Brassicales</taxon>
        <taxon>Brassicaceae</taxon>
        <taxon>Brassiceae</taxon>
        <taxon>Eruca</taxon>
    </lineage>
</organism>
<sequence length="63" mass="6922">MHDACHWKPERVSHQVPSSKECVSTKRNVLVFALAKVSQEVNAVVSSATAPKPAKFVNCLTKM</sequence>
<dbReference type="Proteomes" id="UP001642260">
    <property type="component" value="Unassembled WGS sequence"/>
</dbReference>
<protein>
    <submittedName>
        <fullName evidence="1">Uncharacterized protein</fullName>
    </submittedName>
</protein>
<keyword evidence="2" id="KW-1185">Reference proteome</keyword>
<gene>
    <name evidence="1" type="ORF">ERUC_LOCUS40069</name>
</gene>
<accession>A0ABC8LUR8</accession>
<comment type="caution">
    <text evidence="1">The sequence shown here is derived from an EMBL/GenBank/DDBJ whole genome shotgun (WGS) entry which is preliminary data.</text>
</comment>